<comment type="caution">
    <text evidence="1">The sequence shown here is derived from an EMBL/GenBank/DDBJ whole genome shotgun (WGS) entry which is preliminary data.</text>
</comment>
<accession>A0A645I8T1</accession>
<proteinExistence type="predicted"/>
<reference evidence="1" key="1">
    <citation type="submission" date="2019-08" db="EMBL/GenBank/DDBJ databases">
        <authorList>
            <person name="Kucharzyk K."/>
            <person name="Murdoch R.W."/>
            <person name="Higgins S."/>
            <person name="Loffler F."/>
        </authorList>
    </citation>
    <scope>NUCLEOTIDE SEQUENCE</scope>
</reference>
<dbReference type="AlphaFoldDB" id="A0A645I8T1"/>
<evidence type="ECO:0000313" key="1">
    <source>
        <dbReference type="EMBL" id="MPN47222.1"/>
    </source>
</evidence>
<protein>
    <submittedName>
        <fullName evidence="1">Uncharacterized protein</fullName>
    </submittedName>
</protein>
<sequence>MATAEIHHLAPGKRSQSQAVFIVIIQDQVILCPLFFENIGFGRHITFEIAVPVQMVRSDIQNSGDFRREFPRPFQLKAGNLTHHKAGCRNSGSAIQKRNADIAAHKNLSPRFRQNMPRQSSRGGLTVGAGNSNESCLAVLRH</sequence>
<dbReference type="EMBL" id="VSSQ01108564">
    <property type="protein sequence ID" value="MPN47222.1"/>
    <property type="molecule type" value="Genomic_DNA"/>
</dbReference>
<organism evidence="1">
    <name type="scientific">bioreactor metagenome</name>
    <dbReference type="NCBI Taxonomy" id="1076179"/>
    <lineage>
        <taxon>unclassified sequences</taxon>
        <taxon>metagenomes</taxon>
        <taxon>ecological metagenomes</taxon>
    </lineage>
</organism>
<name>A0A645I8T1_9ZZZZ</name>
<gene>
    <name evidence="1" type="ORF">SDC9_194823</name>
</gene>